<sequence>MRNVAIFIVILLGGILGISWSQKESWKSLFNGENLENWDKYIGPTFPGHEELGKTATTDNVFSVVTVDGYKMIRISGEVHGSLATKESFGNYHLRVVYKWGDKVTLERNGGLLYHGYGPLGTAFGTWMASVECQMMHDNPGDTFLMVDSVECSAKVKSEKGVYVYDPKAEKVRFGQRVNRRMIRKRQHAEKPLGEWNTLELYCLGQTAVHVVNGVTVMVNEDICSCDNGSIHPLTSGRLQLQSEGAELFIKEISIEPITEIPKTVL</sequence>
<dbReference type="GO" id="GO:0016787">
    <property type="term" value="F:hydrolase activity"/>
    <property type="evidence" value="ECO:0007669"/>
    <property type="project" value="InterPro"/>
</dbReference>
<gene>
    <name evidence="2" type="ORF">DWW10_17090</name>
</gene>
<dbReference type="Proteomes" id="UP000283850">
    <property type="component" value="Unassembled WGS sequence"/>
</dbReference>
<comment type="caution">
    <text evidence="2">The sequence shown here is derived from an EMBL/GenBank/DDBJ whole genome shotgun (WGS) entry which is preliminary data.</text>
</comment>
<dbReference type="Pfam" id="PF06439">
    <property type="entry name" value="3keto-disac_hyd"/>
    <property type="match status" value="1"/>
</dbReference>
<dbReference type="EMBL" id="QRZF01000013">
    <property type="protein sequence ID" value="RGV50924.1"/>
    <property type="molecule type" value="Genomic_DNA"/>
</dbReference>
<evidence type="ECO:0000313" key="3">
    <source>
        <dbReference type="Proteomes" id="UP000283850"/>
    </source>
</evidence>
<feature type="domain" description="3-keto-alpha-glucoside-1,2-lyase/3-keto-2-hydroxy-glucal hydratase" evidence="1">
    <location>
        <begin position="26"/>
        <end position="255"/>
    </location>
</feature>
<accession>A0A412Y073</accession>
<reference evidence="2 3" key="1">
    <citation type="submission" date="2018-08" db="EMBL/GenBank/DDBJ databases">
        <title>A genome reference for cultivated species of the human gut microbiota.</title>
        <authorList>
            <person name="Zou Y."/>
            <person name="Xue W."/>
            <person name="Luo G."/>
        </authorList>
    </citation>
    <scope>NUCLEOTIDE SEQUENCE [LARGE SCALE GENOMIC DNA]</scope>
    <source>
        <strain evidence="2 3">AF14-32</strain>
    </source>
</reference>
<protein>
    <submittedName>
        <fullName evidence="2">DUF1080 domain-containing protein</fullName>
    </submittedName>
</protein>
<evidence type="ECO:0000259" key="1">
    <source>
        <dbReference type="Pfam" id="PF06439"/>
    </source>
</evidence>
<dbReference type="Gene3D" id="2.60.120.560">
    <property type="entry name" value="Exo-inulinase, domain 1"/>
    <property type="match status" value="1"/>
</dbReference>
<dbReference type="RefSeq" id="WP_118421962.1">
    <property type="nucleotide sequence ID" value="NZ_QRZF01000013.1"/>
</dbReference>
<dbReference type="InterPro" id="IPR010496">
    <property type="entry name" value="AL/BT2_dom"/>
</dbReference>
<organism evidence="2 3">
    <name type="scientific">Bacteroides intestinalis</name>
    <dbReference type="NCBI Taxonomy" id="329854"/>
    <lineage>
        <taxon>Bacteria</taxon>
        <taxon>Pseudomonadati</taxon>
        <taxon>Bacteroidota</taxon>
        <taxon>Bacteroidia</taxon>
        <taxon>Bacteroidales</taxon>
        <taxon>Bacteroidaceae</taxon>
        <taxon>Bacteroides</taxon>
    </lineage>
</organism>
<name>A0A412Y073_9BACE</name>
<evidence type="ECO:0000313" key="2">
    <source>
        <dbReference type="EMBL" id="RGV50924.1"/>
    </source>
</evidence>
<proteinExistence type="predicted"/>
<dbReference type="AlphaFoldDB" id="A0A412Y073"/>